<dbReference type="Proteomes" id="UP000663866">
    <property type="component" value="Unassembled WGS sequence"/>
</dbReference>
<comment type="caution">
    <text evidence="2">The sequence shown here is derived from an EMBL/GenBank/DDBJ whole genome shotgun (WGS) entry which is preliminary data.</text>
</comment>
<sequence length="223" mass="25317">MRAAFREQCVRVGCSIHFLNKQLEHSFTSLEIDKQPVRCPKVQHIFGHAKRIVTHVLESLAAIDKDLLEELCIFIKLFDQAINQLSDENKPTIHQVIPILQLLINHCEITLDDSDGLKDVKHFVAQVVTNAITINKPRLTTCDPSSSPPQTVSLEDLLGRCFDQPQLVVKVDNEVDDYMALDTFLNEKEDVLLFWKDHSNKFPMLSSIVQDLYAIPASNTVVE</sequence>
<dbReference type="InterPro" id="IPR008906">
    <property type="entry name" value="HATC_C_dom"/>
</dbReference>
<accession>A0A815VLM9</accession>
<evidence type="ECO:0000313" key="8">
    <source>
        <dbReference type="EMBL" id="CAF4366326.1"/>
    </source>
</evidence>
<dbReference type="PANTHER" id="PTHR46169">
    <property type="entry name" value="DNA REPLICATION-RELATED ELEMENT FACTOR, ISOFORM A"/>
    <property type="match status" value="1"/>
</dbReference>
<organism evidence="2 9">
    <name type="scientific">Rotaria magnacalcarata</name>
    <dbReference type="NCBI Taxonomy" id="392030"/>
    <lineage>
        <taxon>Eukaryota</taxon>
        <taxon>Metazoa</taxon>
        <taxon>Spiralia</taxon>
        <taxon>Gnathifera</taxon>
        <taxon>Rotifera</taxon>
        <taxon>Eurotatoria</taxon>
        <taxon>Bdelloidea</taxon>
        <taxon>Philodinida</taxon>
        <taxon>Philodinidae</taxon>
        <taxon>Rotaria</taxon>
    </lineage>
</organism>
<gene>
    <name evidence="4" type="ORF">BYL167_LOCUS26582</name>
    <name evidence="2" type="ORF">CJN711_LOCUS29107</name>
    <name evidence="8" type="ORF">GIL414_LOCUS28637</name>
    <name evidence="3" type="ORF">KQP761_LOCUS21550</name>
    <name evidence="7" type="ORF">OVN521_LOCUS33236</name>
    <name evidence="5" type="ORF">SMN809_LOCUS25662</name>
    <name evidence="6" type="ORF">UXM345_LOCUS33268</name>
</gene>
<dbReference type="GO" id="GO:0006357">
    <property type="term" value="P:regulation of transcription by RNA polymerase II"/>
    <property type="evidence" value="ECO:0007669"/>
    <property type="project" value="TreeGrafter"/>
</dbReference>
<evidence type="ECO:0000313" key="9">
    <source>
        <dbReference type="Proteomes" id="UP000663855"/>
    </source>
</evidence>
<dbReference type="EMBL" id="CAJNOV010013786">
    <property type="protein sequence ID" value="CAF1532084.1"/>
    <property type="molecule type" value="Genomic_DNA"/>
</dbReference>
<evidence type="ECO:0000313" key="4">
    <source>
        <dbReference type="EMBL" id="CAF4277894.1"/>
    </source>
</evidence>
<dbReference type="EMBL" id="CAJOBG010033012">
    <property type="protein sequence ID" value="CAF4362869.1"/>
    <property type="molecule type" value="Genomic_DNA"/>
</dbReference>
<evidence type="ECO:0000313" key="10">
    <source>
        <dbReference type="Proteomes" id="UP000663866"/>
    </source>
</evidence>
<feature type="domain" description="HAT C-terminal dimerisation" evidence="1">
    <location>
        <begin position="174"/>
        <end position="221"/>
    </location>
</feature>
<dbReference type="EMBL" id="CAJOBI010034442">
    <property type="protein sequence ID" value="CAF4290807.1"/>
    <property type="molecule type" value="Genomic_DNA"/>
</dbReference>
<dbReference type="SUPFAM" id="SSF53098">
    <property type="entry name" value="Ribonuclease H-like"/>
    <property type="match status" value="1"/>
</dbReference>
<evidence type="ECO:0000313" key="2">
    <source>
        <dbReference type="EMBL" id="CAF1532084.1"/>
    </source>
</evidence>
<dbReference type="Proteomes" id="UP000663842">
    <property type="component" value="Unassembled WGS sequence"/>
</dbReference>
<evidence type="ECO:0000313" key="7">
    <source>
        <dbReference type="EMBL" id="CAF4362869.1"/>
    </source>
</evidence>
<dbReference type="Proteomes" id="UP000681720">
    <property type="component" value="Unassembled WGS sequence"/>
</dbReference>
<dbReference type="EMBL" id="CAJOBF010010898">
    <property type="protein sequence ID" value="CAF4298314.1"/>
    <property type="molecule type" value="Genomic_DNA"/>
</dbReference>
<protein>
    <recommendedName>
        <fullName evidence="1">HAT C-terminal dimerisation domain-containing protein</fullName>
    </recommendedName>
</protein>
<evidence type="ECO:0000313" key="5">
    <source>
        <dbReference type="EMBL" id="CAF4290807.1"/>
    </source>
</evidence>
<dbReference type="Proteomes" id="UP000663855">
    <property type="component" value="Unassembled WGS sequence"/>
</dbReference>
<dbReference type="InterPro" id="IPR052717">
    <property type="entry name" value="Vacuolar_transposase_reg"/>
</dbReference>
<evidence type="ECO:0000259" key="1">
    <source>
        <dbReference type="Pfam" id="PF05699"/>
    </source>
</evidence>
<dbReference type="EMBL" id="CAJNOW010011153">
    <property type="protein sequence ID" value="CAF1594426.1"/>
    <property type="molecule type" value="Genomic_DNA"/>
</dbReference>
<keyword evidence="10" id="KW-1185">Reference proteome</keyword>
<dbReference type="GO" id="GO:0046983">
    <property type="term" value="F:protein dimerization activity"/>
    <property type="evidence" value="ECO:0007669"/>
    <property type="project" value="InterPro"/>
</dbReference>
<evidence type="ECO:0000313" key="6">
    <source>
        <dbReference type="EMBL" id="CAF4298314.1"/>
    </source>
</evidence>
<dbReference type="Proteomes" id="UP000676336">
    <property type="component" value="Unassembled WGS sequence"/>
</dbReference>
<dbReference type="OrthoDB" id="1301613at2759"/>
<name>A0A815VLM9_9BILA</name>
<dbReference type="GO" id="GO:0005634">
    <property type="term" value="C:nucleus"/>
    <property type="evidence" value="ECO:0007669"/>
    <property type="project" value="TreeGrafter"/>
</dbReference>
<proteinExistence type="predicted"/>
<reference evidence="2" key="1">
    <citation type="submission" date="2021-02" db="EMBL/GenBank/DDBJ databases">
        <authorList>
            <person name="Nowell W R."/>
        </authorList>
    </citation>
    <scope>NUCLEOTIDE SEQUENCE</scope>
</reference>
<dbReference type="AlphaFoldDB" id="A0A815VLM9"/>
<evidence type="ECO:0000313" key="3">
    <source>
        <dbReference type="EMBL" id="CAF1594426.1"/>
    </source>
</evidence>
<dbReference type="EMBL" id="CAJOBH010031142">
    <property type="protein sequence ID" value="CAF4277894.1"/>
    <property type="molecule type" value="Genomic_DNA"/>
</dbReference>
<dbReference type="EMBL" id="CAJOBJ010049380">
    <property type="protein sequence ID" value="CAF4366326.1"/>
    <property type="molecule type" value="Genomic_DNA"/>
</dbReference>
<dbReference type="InterPro" id="IPR012337">
    <property type="entry name" value="RNaseH-like_sf"/>
</dbReference>
<dbReference type="Pfam" id="PF05699">
    <property type="entry name" value="Dimer_Tnp_hAT"/>
    <property type="match status" value="1"/>
</dbReference>
<dbReference type="Proteomes" id="UP000663834">
    <property type="component" value="Unassembled WGS sequence"/>
</dbReference>
<dbReference type="Proteomes" id="UP000681967">
    <property type="component" value="Unassembled WGS sequence"/>
</dbReference>
<dbReference type="PANTHER" id="PTHR46169:SF29">
    <property type="entry name" value="DNA REPLICATION-RELATED ELEMENT FACTOR, ISOFORM A"/>
    <property type="match status" value="1"/>
</dbReference>